<dbReference type="PROSITE" id="PS51858">
    <property type="entry name" value="PPPDE"/>
    <property type="match status" value="1"/>
</dbReference>
<dbReference type="PANTHER" id="PTHR12378:SF7">
    <property type="entry name" value="DESUMOYLATING ISOPEPTIDASE 1"/>
    <property type="match status" value="1"/>
</dbReference>
<reference evidence="5 6" key="1">
    <citation type="submission" date="2024-10" db="EMBL/GenBank/DDBJ databases">
        <title>Updated reference genomes for cyclostephanoid diatoms.</title>
        <authorList>
            <person name="Roberts W.R."/>
            <person name="Alverson A.J."/>
        </authorList>
    </citation>
    <scope>NUCLEOTIDE SEQUENCE [LARGE SCALE GENOMIC DNA]</scope>
    <source>
        <strain evidence="5 6">AJA010-31</strain>
    </source>
</reference>
<evidence type="ECO:0000256" key="1">
    <source>
        <dbReference type="ARBA" id="ARBA00008140"/>
    </source>
</evidence>
<evidence type="ECO:0000256" key="2">
    <source>
        <dbReference type="ARBA" id="ARBA00022670"/>
    </source>
</evidence>
<evidence type="ECO:0000256" key="3">
    <source>
        <dbReference type="ARBA" id="ARBA00022801"/>
    </source>
</evidence>
<dbReference type="Proteomes" id="UP001530400">
    <property type="component" value="Unassembled WGS sequence"/>
</dbReference>
<gene>
    <name evidence="5" type="ORF">ACHAWO_002912</name>
</gene>
<keyword evidence="2" id="KW-0645">Protease</keyword>
<proteinExistence type="inferred from homology"/>
<accession>A0ABD3NB78</accession>
<dbReference type="InterPro" id="IPR008580">
    <property type="entry name" value="PPPDE_dom"/>
</dbReference>
<comment type="similarity">
    <text evidence="1">Belongs to the DeSI family.</text>
</comment>
<feature type="domain" description="PPPDE" evidence="4">
    <location>
        <begin position="2"/>
        <end position="151"/>
    </location>
</feature>
<dbReference type="EMBL" id="JALLPJ020001238">
    <property type="protein sequence ID" value="KAL3773329.1"/>
    <property type="molecule type" value="Genomic_DNA"/>
</dbReference>
<sequence>MTEVHLAIYDLSMGMARNLSAQFLGPAHTIDIIPHTALIVFGQEYFFGRGIEWCTPNEFRQTRGIHPIEVKLLGRTNKTKAEFEAWCAEQGRNGHFGVESYDLLTRNCNNFSNEAALHGLNLPTGIPQWILDVPSNFLSSPMGMMIRPILEGMQLSNNAPTNMPHNGAFRPVHTPVHPAPVATPAASPWANIPKQESKPAGTSILDKQTGPLLSTETGVVSACIAKLVTKQDDLPHSSEVKVEEQNTAELLSKLADSNVEWTQNEIKVVHQHLRSFIENGVHLSFALMLMRLAVLKHPTCEAPNDEQCASTKLVADLLLEGKLSLANQSLGFCVLSNAIGSNNNVPSWMRSDGGEDSELFLQLIDVALKSCDPTLDGARTTPHVSLRQSAAAFLYNVSRILAEGDGDGTHELSESTMSILIGCIENIADEKDVTTLKRRYLCIGQLLRSKKFGKTAVGLVQDLGIVDGGFQSQADDALAKEVSSLLNV</sequence>
<dbReference type="Gene3D" id="3.90.1720.30">
    <property type="entry name" value="PPPDE domains"/>
    <property type="match status" value="1"/>
</dbReference>
<dbReference type="AlphaFoldDB" id="A0ABD3NB78"/>
<keyword evidence="6" id="KW-1185">Reference proteome</keyword>
<dbReference type="InterPro" id="IPR011989">
    <property type="entry name" value="ARM-like"/>
</dbReference>
<dbReference type="Pfam" id="PF08324">
    <property type="entry name" value="PUL"/>
    <property type="match status" value="1"/>
</dbReference>
<dbReference type="Pfam" id="PF05903">
    <property type="entry name" value="Peptidase_C97"/>
    <property type="match status" value="1"/>
</dbReference>
<dbReference type="InterPro" id="IPR042266">
    <property type="entry name" value="PPPDE_sf"/>
</dbReference>
<protein>
    <recommendedName>
        <fullName evidence="4">PPPDE domain-containing protein</fullName>
    </recommendedName>
</protein>
<dbReference type="Gene3D" id="1.25.10.10">
    <property type="entry name" value="Leucine-rich Repeat Variant"/>
    <property type="match status" value="1"/>
</dbReference>
<evidence type="ECO:0000259" key="4">
    <source>
        <dbReference type="PROSITE" id="PS51858"/>
    </source>
</evidence>
<dbReference type="PANTHER" id="PTHR12378">
    <property type="entry name" value="DESUMOYLATING ISOPEPTIDASE"/>
    <property type="match status" value="1"/>
</dbReference>
<name>A0ABD3NB78_9STRA</name>
<evidence type="ECO:0000313" key="5">
    <source>
        <dbReference type="EMBL" id="KAL3773329.1"/>
    </source>
</evidence>
<organism evidence="5 6">
    <name type="scientific">Cyclotella atomus</name>
    <dbReference type="NCBI Taxonomy" id="382360"/>
    <lineage>
        <taxon>Eukaryota</taxon>
        <taxon>Sar</taxon>
        <taxon>Stramenopiles</taxon>
        <taxon>Ochrophyta</taxon>
        <taxon>Bacillariophyta</taxon>
        <taxon>Coscinodiscophyceae</taxon>
        <taxon>Thalassiosirophycidae</taxon>
        <taxon>Stephanodiscales</taxon>
        <taxon>Stephanodiscaceae</taxon>
        <taxon>Cyclotella</taxon>
    </lineage>
</organism>
<dbReference type="InterPro" id="IPR013535">
    <property type="entry name" value="PUL_dom"/>
</dbReference>
<dbReference type="GO" id="GO:0006508">
    <property type="term" value="P:proteolysis"/>
    <property type="evidence" value="ECO:0007669"/>
    <property type="project" value="UniProtKB-KW"/>
</dbReference>
<dbReference type="SMART" id="SM01179">
    <property type="entry name" value="DUF862"/>
    <property type="match status" value="1"/>
</dbReference>
<comment type="caution">
    <text evidence="5">The sequence shown here is derived from an EMBL/GenBank/DDBJ whole genome shotgun (WGS) entry which is preliminary data.</text>
</comment>
<keyword evidence="3" id="KW-0378">Hydrolase</keyword>
<evidence type="ECO:0000313" key="6">
    <source>
        <dbReference type="Proteomes" id="UP001530400"/>
    </source>
</evidence>
<dbReference type="GO" id="GO:0008233">
    <property type="term" value="F:peptidase activity"/>
    <property type="evidence" value="ECO:0007669"/>
    <property type="project" value="UniProtKB-KW"/>
</dbReference>